<evidence type="ECO:0000256" key="23">
    <source>
        <dbReference type="ARBA" id="ARBA00023239"/>
    </source>
</evidence>
<dbReference type="FunFam" id="3.30.1130.10:FF:000010">
    <property type="entry name" value="Folic acid synthesis protein fol1"/>
    <property type="match status" value="1"/>
</dbReference>
<dbReference type="Pfam" id="PF02152">
    <property type="entry name" value="FolB"/>
    <property type="match status" value="1"/>
</dbReference>
<proteinExistence type="inferred from homology"/>
<dbReference type="InterPro" id="IPR043133">
    <property type="entry name" value="GTP-CH-I_C/QueF"/>
</dbReference>
<dbReference type="SMART" id="SM00369">
    <property type="entry name" value="LRR_TYP"/>
    <property type="match status" value="3"/>
</dbReference>
<dbReference type="NCBIfam" id="TIGR00526">
    <property type="entry name" value="folB_dom"/>
    <property type="match status" value="1"/>
</dbReference>
<evidence type="ECO:0000256" key="29">
    <source>
        <dbReference type="ARBA" id="ARBA00068111"/>
    </source>
</evidence>
<comment type="pathway">
    <text evidence="7">Cofactor biosynthesis; tetrahydrofolate biosynthesis; 2-amino-4-hydroxy-6-hydroxymethyl-7,8-dihydropteridine diphosphate from 7,8-dihydroneopterin triphosphate: step 4/4.</text>
</comment>
<dbReference type="GO" id="GO:0046872">
    <property type="term" value="F:metal ion binding"/>
    <property type="evidence" value="ECO:0007669"/>
    <property type="project" value="UniProtKB-KW"/>
</dbReference>
<evidence type="ECO:0000259" key="31">
    <source>
        <dbReference type="SMART" id="SM00905"/>
    </source>
</evidence>
<evidence type="ECO:0000256" key="12">
    <source>
        <dbReference type="ARBA" id="ARBA00013043"/>
    </source>
</evidence>
<comment type="similarity">
    <text evidence="27">In the central section; belongs to the HPPK family.</text>
</comment>
<evidence type="ECO:0000256" key="3">
    <source>
        <dbReference type="ARBA" id="ARBA00001353"/>
    </source>
</evidence>
<comment type="pathway">
    <text evidence="6">Cofactor biosynthesis; tetrahydrofolate biosynthesis; 2-amino-4-hydroxy-6-hydroxymethyl-7,8-dihydropteridine diphosphate from 7,8-dihydroneopterin triphosphate: step 3/4.</text>
</comment>
<dbReference type="STRING" id="7739.C3YSY8"/>
<evidence type="ECO:0000256" key="5">
    <source>
        <dbReference type="ARBA" id="ARBA00004763"/>
    </source>
</evidence>
<dbReference type="InterPro" id="IPR035907">
    <property type="entry name" value="Hppk_sf"/>
</dbReference>
<dbReference type="GO" id="GO:0004150">
    <property type="term" value="F:dihydroneopterin aldolase activity"/>
    <property type="evidence" value="ECO:0007669"/>
    <property type="project" value="UniProtKB-EC"/>
</dbReference>
<comment type="cofactor">
    <cofactor evidence="4">
        <name>Mg(2+)</name>
        <dbReference type="ChEBI" id="CHEBI:18420"/>
    </cofactor>
</comment>
<dbReference type="InterPro" id="IPR006156">
    <property type="entry name" value="Dihydroneopterin_aldolase"/>
</dbReference>
<reference evidence="32" key="1">
    <citation type="journal article" date="2008" name="Nature">
        <title>The amphioxus genome and the evolution of the chordate karyotype.</title>
        <authorList>
            <consortium name="US DOE Joint Genome Institute (JGI-PGF)"/>
            <person name="Putnam N.H."/>
            <person name="Butts T."/>
            <person name="Ferrier D.E.K."/>
            <person name="Furlong R.F."/>
            <person name="Hellsten U."/>
            <person name="Kawashima T."/>
            <person name="Robinson-Rechavi M."/>
            <person name="Shoguchi E."/>
            <person name="Terry A."/>
            <person name="Yu J.-K."/>
            <person name="Benito-Gutierrez E.L."/>
            <person name="Dubchak I."/>
            <person name="Garcia-Fernandez J."/>
            <person name="Gibson-Brown J.J."/>
            <person name="Grigoriev I.V."/>
            <person name="Horton A.C."/>
            <person name="de Jong P.J."/>
            <person name="Jurka J."/>
            <person name="Kapitonov V.V."/>
            <person name="Kohara Y."/>
            <person name="Kuroki Y."/>
            <person name="Lindquist E."/>
            <person name="Lucas S."/>
            <person name="Osoegawa K."/>
            <person name="Pennacchio L.A."/>
            <person name="Salamov A.A."/>
            <person name="Satou Y."/>
            <person name="Sauka-Spengler T."/>
            <person name="Schmutz J."/>
            <person name="Shin-I T."/>
            <person name="Toyoda A."/>
            <person name="Bronner-Fraser M."/>
            <person name="Fujiyama A."/>
            <person name="Holland L.Z."/>
            <person name="Holland P.W.H."/>
            <person name="Satoh N."/>
            <person name="Rokhsar D.S."/>
        </authorList>
    </citation>
    <scope>NUCLEOTIDE SEQUENCE [LARGE SCALE GENOMIC DNA]</scope>
    <source>
        <strain evidence="32">S238N-H82</strain>
        <tissue evidence="32">Testes</tissue>
    </source>
</reference>
<dbReference type="SUPFAM" id="SSF55083">
    <property type="entry name" value="6-hydroxymethyl-7,8-dihydropterin pyrophosphokinase, HPPK"/>
    <property type="match status" value="1"/>
</dbReference>
<keyword evidence="22" id="KW-0289">Folate biosynthesis</keyword>
<evidence type="ECO:0000256" key="14">
    <source>
        <dbReference type="ARBA" id="ARBA00022614"/>
    </source>
</evidence>
<evidence type="ECO:0000256" key="26">
    <source>
        <dbReference type="ARBA" id="ARBA00058009"/>
    </source>
</evidence>
<dbReference type="InterPro" id="IPR006157">
    <property type="entry name" value="FolB_dom"/>
</dbReference>
<keyword evidence="17" id="KW-0677">Repeat</keyword>
<sequence length="1284" mass="142322">MFARGGANKNARFLCLLVLVATCTCAASNGRRFPQCKKARWRECVPVTDKPGNVSPVTPGTYACFMCEALNMGVATRSPLHSLVGVNSVAVRGYPFHTLMVKSLTQLEHSVVNVLALIKGKITDVENNTFAGFSSLYQLSLDSNLLTTISQAWLTGLEKLLILILSNNHIKQIYPGSFSHITLLHVLDLENNKLQVVDPTWLFGLKGSMIINLGLNEINSISPMSFHKIQLNWLDLTANDMSCLDVDVLQGQSALSVFRVSSGMLSSVHDAKPHGMAWSLHRFADMRRGSATLVVEVRQFLFCSKQSILLRELSFGWTLITSSKIDHRDFKVREVQPGKSCGILDRSLSMISIQAPVVILATGGSLADELVPNIHDLCRQAWLYDSGITVDLVGSSVFRFASLDRGKTYFGGVAMSFARTQDTYTSSTTESSCSHKQSNYTDANHDNVTCILLTRNEHTELFFTTPPVQCQTHTTLTTYRTDTDHSSSQTLYSEYTEKYYKSTEPIDNSTLQMSTKPGPEVHTVTDHVLISLIVLTVVSLVVLSLVVLAWKLCNAGFCAKDESSIEDVHFWTIPPGVALPGLLRSASLPDVSRKTTSDGLGSCRSLPAVLHSIEPTYSEIPDDIAAAQRPLPCLPHTCWEIPDASMVRSASLPVVRCIREDTRGSAALSRSLPTLPDRLSTAQRPLPVLSHTYSEIPDDEESGPVPYYADTADFSRHHVVTNRRQNRRACPDSNTTSSRHLSARFLASYGSNEQARAQRSNIYIKPPEVEPVRARRQQRAASVSLPADQGFGTYVNVTDVSPHPVTLRRTSLPLATLPSTYVPCQISGEETRVTTRRASLPLVRLPNTYMLCEISGERTRVTGRRTSISPVPLPDTYVPCEISGERTRIRPRRTSLNTVTLPNTYMLWEISGARTHITPQRTSPSLVTLPSTYMLCEVSGERTRVTPQRTSMSTHPNTYWPWDIQTQRTRRVTMSLSTCKLPTGRVYDVIEIDNLRCRTEIGKKQEVVISMRLGCDIRKAGKSDDVADSVNDRDVSTDVITYVESNSFNLVEKLATDVARICIAIHKVPWVQVRVHRPQALRFSDSVGVLIERTPEDFDDSVVHLSLGSNIEPKKNMRDALTLLKKKVLVLKMSSSFLTSPQIQLDQPDFINMAVRILTDMAPAQLKTFLSGIEKSLLRVRDHKNKSGPCTIDLDISLWGSKVLEYSVCNSGDGSNHNSSNGHIRKKELPDPDILRFAHVAVPLAEISPNMKHPTNGSTLASVAMKITGREDFENSFPTVGLFR</sequence>
<comment type="catalytic activity">
    <reaction evidence="3">
        <text>7,8-dihydroneopterin = 6-hydroxymethyl-7,8-dihydropterin + glycolaldehyde</text>
        <dbReference type="Rhea" id="RHEA:10540"/>
        <dbReference type="ChEBI" id="CHEBI:17001"/>
        <dbReference type="ChEBI" id="CHEBI:17071"/>
        <dbReference type="ChEBI" id="CHEBI:44841"/>
        <dbReference type="EC" id="4.1.2.25"/>
    </reaction>
</comment>
<keyword evidence="16" id="KW-0479">Metal-binding</keyword>
<dbReference type="GO" id="GO:0004156">
    <property type="term" value="F:dihydropteroate synthase activity"/>
    <property type="evidence" value="ECO:0007669"/>
    <property type="project" value="UniProtKB-EC"/>
</dbReference>
<dbReference type="Pfam" id="PF13855">
    <property type="entry name" value="LRR_8"/>
    <property type="match status" value="1"/>
</dbReference>
<dbReference type="SUPFAM" id="SSF52058">
    <property type="entry name" value="L domain-like"/>
    <property type="match status" value="1"/>
</dbReference>
<dbReference type="InterPro" id="IPR032675">
    <property type="entry name" value="LRR_dom_sf"/>
</dbReference>
<keyword evidence="18" id="KW-0547">Nucleotide-binding</keyword>
<evidence type="ECO:0000256" key="19">
    <source>
        <dbReference type="ARBA" id="ARBA00022777"/>
    </source>
</evidence>
<keyword evidence="20" id="KW-0067">ATP-binding</keyword>
<name>C3YSY8_BRAFL</name>
<evidence type="ECO:0000256" key="21">
    <source>
        <dbReference type="ARBA" id="ARBA00022842"/>
    </source>
</evidence>
<keyword evidence="23" id="KW-0456">Lyase</keyword>
<evidence type="ECO:0000313" key="32">
    <source>
        <dbReference type="EMBL" id="EEN56652.1"/>
    </source>
</evidence>
<feature type="domain" description="Dihydroneopterin aldolase/epimerase" evidence="31">
    <location>
        <begin position="990"/>
        <end position="1093"/>
    </location>
</feature>
<gene>
    <name evidence="32" type="ORF">BRAFLDRAFT_95153</name>
</gene>
<dbReference type="EC" id="4.1.2.25" evidence="12"/>
<evidence type="ECO:0000256" key="27">
    <source>
        <dbReference type="ARBA" id="ARBA00061548"/>
    </source>
</evidence>
<evidence type="ECO:0000256" key="11">
    <source>
        <dbReference type="ARBA" id="ARBA00012458"/>
    </source>
</evidence>
<dbReference type="CDD" id="cd00483">
    <property type="entry name" value="HPPK"/>
    <property type="match status" value="1"/>
</dbReference>
<evidence type="ECO:0000256" key="9">
    <source>
        <dbReference type="ARBA" id="ARBA00009640"/>
    </source>
</evidence>
<dbReference type="eggNOG" id="KOG2544">
    <property type="taxonomic scope" value="Eukaryota"/>
</dbReference>
<dbReference type="GO" id="GO:0005524">
    <property type="term" value="F:ATP binding"/>
    <property type="evidence" value="ECO:0007669"/>
    <property type="project" value="UniProtKB-KW"/>
</dbReference>
<evidence type="ECO:0000256" key="10">
    <source>
        <dbReference type="ARBA" id="ARBA00009951"/>
    </source>
</evidence>
<dbReference type="InterPro" id="IPR001611">
    <property type="entry name" value="Leu-rich_rpt"/>
</dbReference>
<comment type="pathway">
    <text evidence="5">Cofactor biosynthesis; tetrahydrofolate biosynthesis; 7,8-dihydrofolate from 2-amino-4-hydroxy-6-hydroxymethyl-7,8-dihydropteridine diphosphate and 4-aminobenzoate: step 1/2.</text>
</comment>
<dbReference type="InParanoid" id="C3YSY8"/>
<dbReference type="PANTHER" id="PTHR42844:SF1">
    <property type="entry name" value="DIHYDRONEOPTERIN ALDOLASE 1-RELATED"/>
    <property type="match status" value="1"/>
</dbReference>
<comment type="similarity">
    <text evidence="8">Belongs to the DHNA family.</text>
</comment>
<evidence type="ECO:0000256" key="2">
    <source>
        <dbReference type="ARBA" id="ARBA00000198"/>
    </source>
</evidence>
<evidence type="ECO:0000256" key="18">
    <source>
        <dbReference type="ARBA" id="ARBA00022741"/>
    </source>
</evidence>
<dbReference type="Pfam" id="PF01288">
    <property type="entry name" value="HPPK"/>
    <property type="match status" value="1"/>
</dbReference>
<dbReference type="NCBIfam" id="TIGR01498">
    <property type="entry name" value="folK"/>
    <property type="match status" value="1"/>
</dbReference>
<keyword evidence="21" id="KW-0460">Magnesium</keyword>
<evidence type="ECO:0000256" key="15">
    <source>
        <dbReference type="ARBA" id="ARBA00022679"/>
    </source>
</evidence>
<comment type="catalytic activity">
    <reaction evidence="2">
        <text>6-hydroxymethyl-7,8-dihydropterin + ATP = (7,8-dihydropterin-6-yl)methyl diphosphate + AMP + H(+)</text>
        <dbReference type="Rhea" id="RHEA:11412"/>
        <dbReference type="ChEBI" id="CHEBI:15378"/>
        <dbReference type="ChEBI" id="CHEBI:30616"/>
        <dbReference type="ChEBI" id="CHEBI:44841"/>
        <dbReference type="ChEBI" id="CHEBI:72950"/>
        <dbReference type="ChEBI" id="CHEBI:456215"/>
        <dbReference type="EC" id="2.7.6.3"/>
    </reaction>
</comment>
<evidence type="ECO:0000256" key="17">
    <source>
        <dbReference type="ARBA" id="ARBA00022737"/>
    </source>
</evidence>
<comment type="function">
    <text evidence="26">Catalyzes three sequential steps of tetrahydrofolate biosynthesis.</text>
</comment>
<evidence type="ECO:0000256" key="1">
    <source>
        <dbReference type="ARBA" id="ARBA00000012"/>
    </source>
</evidence>
<keyword evidence="30" id="KW-0732">Signal</keyword>
<evidence type="ECO:0000256" key="13">
    <source>
        <dbReference type="ARBA" id="ARBA00013253"/>
    </source>
</evidence>
<dbReference type="GO" id="GO:0003848">
    <property type="term" value="F:2-amino-4-hydroxy-6-hydroxymethyldihydropteridine diphosphokinase activity"/>
    <property type="evidence" value="ECO:0007669"/>
    <property type="project" value="UniProtKB-EC"/>
</dbReference>
<evidence type="ECO:0000256" key="8">
    <source>
        <dbReference type="ARBA" id="ARBA00005708"/>
    </source>
</evidence>
<dbReference type="PANTHER" id="PTHR42844">
    <property type="entry name" value="DIHYDRONEOPTERIN ALDOLASE 1-RELATED"/>
    <property type="match status" value="1"/>
</dbReference>
<dbReference type="InterPro" id="IPR000550">
    <property type="entry name" value="Hppk"/>
</dbReference>
<dbReference type="InterPro" id="IPR003591">
    <property type="entry name" value="Leu-rich_rpt_typical-subtyp"/>
</dbReference>
<evidence type="ECO:0000256" key="30">
    <source>
        <dbReference type="SAM" id="SignalP"/>
    </source>
</evidence>
<dbReference type="FunFam" id="3.80.10.10:FF:001023">
    <property type="entry name" value="Uncharacterized protein"/>
    <property type="match status" value="1"/>
</dbReference>
<protein>
    <recommendedName>
        <fullName evidence="28">Folic acid synthesis protein FOL1</fullName>
        <ecNumber evidence="11">2.5.1.15</ecNumber>
        <ecNumber evidence="13">2.7.6.3</ecNumber>
        <ecNumber evidence="12">4.1.2.25</ecNumber>
    </recommendedName>
    <alternativeName>
        <fullName evidence="25">7,8-dihydroneopterin aldolase</fullName>
    </alternativeName>
    <alternativeName>
        <fullName evidence="29">Folic acid synthesis protein fol1</fullName>
    </alternativeName>
</protein>
<evidence type="ECO:0000256" key="25">
    <source>
        <dbReference type="ARBA" id="ARBA00032903"/>
    </source>
</evidence>
<evidence type="ECO:0000256" key="4">
    <source>
        <dbReference type="ARBA" id="ARBA00001946"/>
    </source>
</evidence>
<keyword evidence="14" id="KW-0433">Leucine-rich repeat</keyword>
<evidence type="ECO:0000256" key="7">
    <source>
        <dbReference type="ARBA" id="ARBA00005051"/>
    </source>
</evidence>
<dbReference type="Gene3D" id="3.80.10.10">
    <property type="entry name" value="Ribonuclease Inhibitor"/>
    <property type="match status" value="1"/>
</dbReference>
<dbReference type="EC" id="2.7.6.3" evidence="13"/>
<evidence type="ECO:0000256" key="6">
    <source>
        <dbReference type="ARBA" id="ARBA00005013"/>
    </source>
</evidence>
<feature type="chain" id="PRO_5002936032" description="Folic acid synthesis protein FOL1" evidence="30">
    <location>
        <begin position="27"/>
        <end position="1284"/>
    </location>
</feature>
<dbReference type="GO" id="GO:0016301">
    <property type="term" value="F:kinase activity"/>
    <property type="evidence" value="ECO:0007669"/>
    <property type="project" value="UniProtKB-KW"/>
</dbReference>
<dbReference type="GO" id="GO:0046654">
    <property type="term" value="P:tetrahydrofolate biosynthetic process"/>
    <property type="evidence" value="ECO:0007669"/>
    <property type="project" value="UniProtKB-UniPathway"/>
</dbReference>
<dbReference type="SMART" id="SM00905">
    <property type="entry name" value="FolB"/>
    <property type="match status" value="1"/>
</dbReference>
<evidence type="ECO:0000256" key="24">
    <source>
        <dbReference type="ARBA" id="ARBA00023268"/>
    </source>
</evidence>
<evidence type="ECO:0000256" key="22">
    <source>
        <dbReference type="ARBA" id="ARBA00022909"/>
    </source>
</evidence>
<keyword evidence="15" id="KW-0808">Transferase</keyword>
<dbReference type="Gene3D" id="3.30.70.560">
    <property type="entry name" value="7,8-Dihydro-6-hydroxymethylpterin-pyrophosphokinase HPPK"/>
    <property type="match status" value="1"/>
</dbReference>
<organism>
    <name type="scientific">Branchiostoma floridae</name>
    <name type="common">Florida lancelet</name>
    <name type="synonym">Amphioxus</name>
    <dbReference type="NCBI Taxonomy" id="7739"/>
    <lineage>
        <taxon>Eukaryota</taxon>
        <taxon>Metazoa</taxon>
        <taxon>Chordata</taxon>
        <taxon>Cephalochordata</taxon>
        <taxon>Leptocardii</taxon>
        <taxon>Amphioxiformes</taxon>
        <taxon>Branchiostomatidae</taxon>
        <taxon>Branchiostoma</taxon>
    </lineage>
</organism>
<keyword evidence="24" id="KW-0511">Multifunctional enzyme</keyword>
<dbReference type="EMBL" id="GG666550">
    <property type="protein sequence ID" value="EEN56652.1"/>
    <property type="molecule type" value="Genomic_DNA"/>
</dbReference>
<evidence type="ECO:0000256" key="28">
    <source>
        <dbReference type="ARBA" id="ARBA00067568"/>
    </source>
</evidence>
<comment type="catalytic activity">
    <reaction evidence="1">
        <text>(7,8-dihydropterin-6-yl)methyl diphosphate + 4-aminobenzoate = 7,8-dihydropteroate + diphosphate</text>
        <dbReference type="Rhea" id="RHEA:19949"/>
        <dbReference type="ChEBI" id="CHEBI:17836"/>
        <dbReference type="ChEBI" id="CHEBI:17839"/>
        <dbReference type="ChEBI" id="CHEBI:33019"/>
        <dbReference type="ChEBI" id="CHEBI:72950"/>
        <dbReference type="EC" id="2.5.1.15"/>
    </reaction>
</comment>
<dbReference type="Gene3D" id="3.30.1130.10">
    <property type="match status" value="1"/>
</dbReference>
<dbReference type="UniPathway" id="UPA00077">
    <property type="reaction ID" value="UER00155"/>
</dbReference>
<dbReference type="GO" id="GO:0046656">
    <property type="term" value="P:folic acid biosynthetic process"/>
    <property type="evidence" value="ECO:0007669"/>
    <property type="project" value="UniProtKB-KW"/>
</dbReference>
<dbReference type="EC" id="2.5.1.15" evidence="11"/>
<keyword evidence="19" id="KW-0418">Kinase</keyword>
<comment type="similarity">
    <text evidence="10">In the C-terminal section; belongs to the DHPS family.</text>
</comment>
<evidence type="ECO:0000256" key="16">
    <source>
        <dbReference type="ARBA" id="ARBA00022723"/>
    </source>
</evidence>
<dbReference type="CDD" id="cd00534">
    <property type="entry name" value="DHNA_DHNTPE"/>
    <property type="match status" value="1"/>
</dbReference>
<dbReference type="FunFam" id="3.30.70.560:FF:000009">
    <property type="entry name" value="2-amino-4-hydroxy-6-hydroxymethyldihydropteridine pyrophosphokinase FolK-like protein"/>
    <property type="match status" value="1"/>
</dbReference>
<evidence type="ECO:0000256" key="20">
    <source>
        <dbReference type="ARBA" id="ARBA00022840"/>
    </source>
</evidence>
<comment type="similarity">
    <text evidence="9">In the N-terminal section; belongs to the DHNA family.</text>
</comment>
<feature type="signal peptide" evidence="30">
    <location>
        <begin position="1"/>
        <end position="26"/>
    </location>
</feature>
<accession>C3YSY8</accession>
<dbReference type="eggNOG" id="KOG0619">
    <property type="taxonomic scope" value="Eukaryota"/>
</dbReference>
<dbReference type="SUPFAM" id="SSF55620">
    <property type="entry name" value="Tetrahydrobiopterin biosynthesis enzymes-like"/>
    <property type="match status" value="1"/>
</dbReference>